<name>A0A1I6S7T9_9PSEU</name>
<evidence type="ECO:0000313" key="2">
    <source>
        <dbReference type="EMBL" id="SFS73017.1"/>
    </source>
</evidence>
<dbReference type="RefSeq" id="WP_217649709.1">
    <property type="nucleotide sequence ID" value="NZ_FOZX01000004.1"/>
</dbReference>
<feature type="domain" description="DUF6917" evidence="1">
    <location>
        <begin position="8"/>
        <end position="131"/>
    </location>
</feature>
<dbReference type="STRING" id="95161.SAMN05660874_02970"/>
<accession>A0A1I6S7T9</accession>
<dbReference type="Pfam" id="PF21891">
    <property type="entry name" value="DUF6917"/>
    <property type="match status" value="1"/>
</dbReference>
<organism evidence="2 3">
    <name type="scientific">Saccharopolyspora flava</name>
    <dbReference type="NCBI Taxonomy" id="95161"/>
    <lineage>
        <taxon>Bacteria</taxon>
        <taxon>Bacillati</taxon>
        <taxon>Actinomycetota</taxon>
        <taxon>Actinomycetes</taxon>
        <taxon>Pseudonocardiales</taxon>
        <taxon>Pseudonocardiaceae</taxon>
        <taxon>Saccharopolyspora</taxon>
    </lineage>
</organism>
<dbReference type="Proteomes" id="UP000198852">
    <property type="component" value="Unassembled WGS sequence"/>
</dbReference>
<dbReference type="InterPro" id="IPR054210">
    <property type="entry name" value="DUF6917"/>
</dbReference>
<proteinExistence type="predicted"/>
<dbReference type="AlphaFoldDB" id="A0A1I6S7T9"/>
<dbReference type="EMBL" id="FOZX01000004">
    <property type="protein sequence ID" value="SFS73017.1"/>
    <property type="molecule type" value="Genomic_DNA"/>
</dbReference>
<evidence type="ECO:0000313" key="3">
    <source>
        <dbReference type="Proteomes" id="UP000198852"/>
    </source>
</evidence>
<gene>
    <name evidence="2" type="ORF">SAMN05660874_02970</name>
</gene>
<keyword evidence="3" id="KW-1185">Reference proteome</keyword>
<sequence>MNPEEDGPKRTLRARVVKVLVHHRAERGMSLEPHASRCVRAGDVHELVTTDHTDTAEGARIDRVAFLGFAEFDRGGVLDRGDEVWFGDRRIGTVLGFDACHFPNHYNVLIHAETPLSGADLQLRPEARLSFGQPLEVADVLPGQLAPGVEQQAP</sequence>
<protein>
    <recommendedName>
        <fullName evidence="1">DUF6917 domain-containing protein</fullName>
    </recommendedName>
</protein>
<evidence type="ECO:0000259" key="1">
    <source>
        <dbReference type="Pfam" id="PF21891"/>
    </source>
</evidence>
<reference evidence="3" key="1">
    <citation type="submission" date="2016-10" db="EMBL/GenBank/DDBJ databases">
        <authorList>
            <person name="Varghese N."/>
            <person name="Submissions S."/>
        </authorList>
    </citation>
    <scope>NUCLEOTIDE SEQUENCE [LARGE SCALE GENOMIC DNA]</scope>
    <source>
        <strain evidence="3">DSM 44771</strain>
    </source>
</reference>